<dbReference type="RefSeq" id="WP_377465412.1">
    <property type="nucleotide sequence ID" value="NZ_JBHUOP010000002.1"/>
</dbReference>
<evidence type="ECO:0000313" key="1">
    <source>
        <dbReference type="EMBL" id="MFD2839843.1"/>
    </source>
</evidence>
<accession>A0ABW5XDL8</accession>
<proteinExistence type="predicted"/>
<protein>
    <submittedName>
        <fullName evidence="1">Uncharacterized protein</fullName>
    </submittedName>
</protein>
<dbReference type="EMBL" id="JBHUOP010000002">
    <property type="protein sequence ID" value="MFD2839843.1"/>
    <property type="molecule type" value="Genomic_DNA"/>
</dbReference>
<sequence length="136" mass="14563">MFAECPYVILDQAAVLSKTMKVTVSKTNRTLAQRVKVAKNELGKPLKATKKLSAKATKSASSSAKSVRFQNYKSATVVEVSKGSSVNTWIVRGKINTLYRKAGGATGTYGVPVSDAKCSYSIGDLVLLISKLQVCK</sequence>
<gene>
    <name evidence="1" type="ORF">ACFSYH_04575</name>
</gene>
<comment type="caution">
    <text evidence="1">The sequence shown here is derived from an EMBL/GenBank/DDBJ whole genome shotgun (WGS) entry which is preliminary data.</text>
</comment>
<reference evidence="2" key="1">
    <citation type="journal article" date="2019" name="Int. J. Syst. Evol. Microbiol.">
        <title>The Global Catalogue of Microorganisms (GCM) 10K type strain sequencing project: providing services to taxonomists for standard genome sequencing and annotation.</title>
        <authorList>
            <consortium name="The Broad Institute Genomics Platform"/>
            <consortium name="The Broad Institute Genome Sequencing Center for Infectious Disease"/>
            <person name="Wu L."/>
            <person name="Ma J."/>
        </authorList>
    </citation>
    <scope>NUCLEOTIDE SEQUENCE [LARGE SCALE GENOMIC DNA]</scope>
    <source>
        <strain evidence="2">KCTC 33576</strain>
    </source>
</reference>
<evidence type="ECO:0000313" key="2">
    <source>
        <dbReference type="Proteomes" id="UP001597391"/>
    </source>
</evidence>
<dbReference type="Proteomes" id="UP001597391">
    <property type="component" value="Unassembled WGS sequence"/>
</dbReference>
<organism evidence="1 2">
    <name type="scientific">Populibacterium corticicola</name>
    <dbReference type="NCBI Taxonomy" id="1812826"/>
    <lineage>
        <taxon>Bacteria</taxon>
        <taxon>Bacillati</taxon>
        <taxon>Actinomycetota</taxon>
        <taxon>Actinomycetes</taxon>
        <taxon>Micrococcales</taxon>
        <taxon>Jonesiaceae</taxon>
        <taxon>Populibacterium</taxon>
    </lineage>
</organism>
<name>A0ABW5XDL8_9MICO</name>
<keyword evidence="2" id="KW-1185">Reference proteome</keyword>